<feature type="domain" description="Sialate O-acetylesterase" evidence="3">
    <location>
        <begin position="411"/>
        <end position="515"/>
    </location>
</feature>
<accession>A0A1C4FKB4</accession>
<dbReference type="Pfam" id="PF03629">
    <property type="entry name" value="SASA"/>
    <property type="match status" value="2"/>
</dbReference>
<dbReference type="GO" id="GO:0005975">
    <property type="term" value="P:carbohydrate metabolic process"/>
    <property type="evidence" value="ECO:0007669"/>
    <property type="project" value="InterPro"/>
</dbReference>
<keyword evidence="2" id="KW-0732">Signal</keyword>
<reference evidence="4 5" key="1">
    <citation type="submission" date="2016-08" db="EMBL/GenBank/DDBJ databases">
        <authorList>
            <person name="Seilhamer J.J."/>
        </authorList>
    </citation>
    <scope>NUCLEOTIDE SEQUENCE [LARGE SCALE GENOMIC DNA]</scope>
    <source>
        <strain evidence="4 5">A37T2</strain>
    </source>
</reference>
<dbReference type="InterPro" id="IPR013783">
    <property type="entry name" value="Ig-like_fold"/>
</dbReference>
<dbReference type="Gene3D" id="2.60.40.10">
    <property type="entry name" value="Immunoglobulins"/>
    <property type="match status" value="1"/>
</dbReference>
<dbReference type="GO" id="GO:0001681">
    <property type="term" value="F:sialate O-acetylesterase activity"/>
    <property type="evidence" value="ECO:0007669"/>
    <property type="project" value="InterPro"/>
</dbReference>
<protein>
    <submittedName>
        <fullName evidence="4">Sialate O-acetylesterase</fullName>
    </submittedName>
</protein>
<evidence type="ECO:0000256" key="1">
    <source>
        <dbReference type="ARBA" id="ARBA00022801"/>
    </source>
</evidence>
<evidence type="ECO:0000313" key="4">
    <source>
        <dbReference type="EMBL" id="SCC56312.1"/>
    </source>
</evidence>
<dbReference type="Proteomes" id="UP000242818">
    <property type="component" value="Unassembled WGS sequence"/>
</dbReference>
<dbReference type="AlphaFoldDB" id="A0A1C4FKB4"/>
<evidence type="ECO:0000256" key="2">
    <source>
        <dbReference type="SAM" id="SignalP"/>
    </source>
</evidence>
<dbReference type="PANTHER" id="PTHR22901">
    <property type="entry name" value="SIALATE O-ACETYLESTERASE"/>
    <property type="match status" value="1"/>
</dbReference>
<proteinExistence type="predicted"/>
<name>A0A1C4FKB4_9BACT</name>
<dbReference type="GO" id="GO:0004553">
    <property type="term" value="F:hydrolase activity, hydrolyzing O-glycosyl compounds"/>
    <property type="evidence" value="ECO:0007669"/>
    <property type="project" value="InterPro"/>
</dbReference>
<dbReference type="Gene3D" id="2.60.120.260">
    <property type="entry name" value="Galactose-binding domain-like"/>
    <property type="match status" value="1"/>
</dbReference>
<organism evidence="4 5">
    <name type="scientific">Chitinophaga costaii</name>
    <dbReference type="NCBI Taxonomy" id="1335309"/>
    <lineage>
        <taxon>Bacteria</taxon>
        <taxon>Pseudomonadati</taxon>
        <taxon>Bacteroidota</taxon>
        <taxon>Chitinophagia</taxon>
        <taxon>Chitinophagales</taxon>
        <taxon>Chitinophagaceae</taxon>
        <taxon>Chitinophaga</taxon>
    </lineage>
</organism>
<keyword evidence="1" id="KW-0378">Hydrolase</keyword>
<dbReference type="InterPro" id="IPR008979">
    <property type="entry name" value="Galactose-bd-like_sf"/>
</dbReference>
<dbReference type="InterPro" id="IPR005181">
    <property type="entry name" value="SASA"/>
</dbReference>
<evidence type="ECO:0000313" key="5">
    <source>
        <dbReference type="Proteomes" id="UP000242818"/>
    </source>
</evidence>
<feature type="signal peptide" evidence="2">
    <location>
        <begin position="1"/>
        <end position="22"/>
    </location>
</feature>
<gene>
    <name evidence="4" type="ORF">GA0116948_11517</name>
</gene>
<feature type="chain" id="PRO_5008691948" evidence="2">
    <location>
        <begin position="23"/>
        <end position="639"/>
    </location>
</feature>
<dbReference type="SUPFAM" id="SSF52266">
    <property type="entry name" value="SGNH hydrolase"/>
    <property type="match status" value="1"/>
</dbReference>
<dbReference type="RefSeq" id="WP_089714488.1">
    <property type="nucleotide sequence ID" value="NZ_FMAR01000015.1"/>
</dbReference>
<dbReference type="EMBL" id="FMAR01000015">
    <property type="protein sequence ID" value="SCC56312.1"/>
    <property type="molecule type" value="Genomic_DNA"/>
</dbReference>
<dbReference type="InterPro" id="IPR039329">
    <property type="entry name" value="SIAE"/>
</dbReference>
<evidence type="ECO:0000259" key="3">
    <source>
        <dbReference type="Pfam" id="PF03629"/>
    </source>
</evidence>
<dbReference type="STRING" id="1335309.GA0116948_11517"/>
<dbReference type="InterPro" id="IPR036514">
    <property type="entry name" value="SGNH_hydro_sf"/>
</dbReference>
<dbReference type="OrthoDB" id="9816001at2"/>
<sequence>MNRKCNGLLALTLLAAAHSLQAQVTLPKIFGSGMVLQRDKPLKIWGWASAGHTVQVHFNHQAATTHANANGEWAVTLKPMPAGGPYELDVIAAHDSLVYKNILLGDVWICGGQSNMEFPISGWSKVVNAEQEIAQANHPDIRLFTVEKDMHYLPAKDIKGGQWLACNPDNIAPFSAIAYFFGRKLNQDLHVPIGLISSNWGGTQIQEWMSWDVAKTLPEYKDLNPYDSASMVASWAQARQQYDAAIHNDPGEQQQWYNPATDTTSWDNTPVPNDWSQTKWGAVPGIVWYRKTILLTSAQAQSAATLQLGVIDDNDVTYVNGQQVGAMNNWYTPRSYILPAHLLHEGINTLVVKVVNTGGGAGFESKANEVNLQLAGSSNLPLAGAWLAKPSVLSTQYNLHDTGPNAFPSQLYNAMLAPIIPLTIKGAIWYQGEQNANTLKDARAYAQLFPMMINDWRKQWKDTFPFCWAQLTSFQSSGNNIWPYLREAQHNASSLPQTGEAVITDLGASHDIHPKNKQDVGYRLALSALKVAYHKNGVYTGPTYTSLKITGPYAVLTFANTGSGLIAKGTGTLQEFVVAGADHQFVPAQAVIKGNTVIVSSAQVLHPVAVRYAWKDDVPDANLFNKEGLPASPFRTDKW</sequence>
<keyword evidence="5" id="KW-1185">Reference proteome</keyword>
<dbReference type="SUPFAM" id="SSF49785">
    <property type="entry name" value="Galactose-binding domain-like"/>
    <property type="match status" value="1"/>
</dbReference>
<dbReference type="Gene3D" id="3.40.50.1110">
    <property type="entry name" value="SGNH hydrolase"/>
    <property type="match status" value="1"/>
</dbReference>
<dbReference type="PANTHER" id="PTHR22901:SF0">
    <property type="entry name" value="SIALATE O-ACETYLESTERASE"/>
    <property type="match status" value="1"/>
</dbReference>
<feature type="domain" description="Sialate O-acetylesterase" evidence="3">
    <location>
        <begin position="106"/>
        <end position="211"/>
    </location>
</feature>